<sequence length="393" mass="45299">MIKKMVDMNNNIHIDKDRQSKSKILNFAMENILSSCSNDLKTKIKNREDSSSSSSSPLCLNNTASETDLNGKNNHHNEDIINQHHLSENYSPDKSTIQMQTINSMIGGYGGETSGYFTTSFPIDPLIHSSLTNTNYSIPGIHGSTSSSTSTSSSSSTSSPFDYIIPHLFFNQEQINWMRNQYQQFLPQPSTTTTTTTNSINENIDQLTYWNCLKDRYQYLLSTSSSTSNVLNNDPILSEPMILNESSNSTVKQQQQQHLTKSSSIANNQQQQQQIRNNNKNDKRKRTWSRAVFSTNQRRNLERRFAIQKYITKPDRHRLAEELNLTDSQVKVWFQNRRMKWRHSLKFQAQLQIAMKSRELQNLMKQKNGKMKTMMMAINNNNDHNNSHPKNIK</sequence>
<evidence type="ECO:0000256" key="4">
    <source>
        <dbReference type="ARBA" id="ARBA00023242"/>
    </source>
</evidence>
<dbReference type="Gene3D" id="1.10.10.60">
    <property type="entry name" value="Homeodomain-like"/>
    <property type="match status" value="1"/>
</dbReference>
<dbReference type="PANTHER" id="PTHR46808:SF1">
    <property type="entry name" value="H2.0-LIKE HOMEOBOX PROTEIN"/>
    <property type="match status" value="1"/>
</dbReference>
<gene>
    <name evidence="11" type="primary">LOC113791558</name>
</gene>
<evidence type="ECO:0000256" key="1">
    <source>
        <dbReference type="ARBA" id="ARBA00004123"/>
    </source>
</evidence>
<evidence type="ECO:0000259" key="9">
    <source>
        <dbReference type="PROSITE" id="PS50071"/>
    </source>
</evidence>
<feature type="region of interest" description="Disordered" evidence="8">
    <location>
        <begin position="44"/>
        <end position="77"/>
    </location>
</feature>
<feature type="region of interest" description="Disordered" evidence="8">
    <location>
        <begin position="247"/>
        <end position="294"/>
    </location>
</feature>
<comment type="similarity">
    <text evidence="5">Belongs to the H2.0 homeobox family.</text>
</comment>
<dbReference type="SMART" id="SM00389">
    <property type="entry name" value="HOX"/>
    <property type="match status" value="1"/>
</dbReference>
<dbReference type="InterPro" id="IPR020479">
    <property type="entry name" value="HD_metazoa"/>
</dbReference>
<organism evidence="10 11">
    <name type="scientific">Dermatophagoides pteronyssinus</name>
    <name type="common">European house dust mite</name>
    <dbReference type="NCBI Taxonomy" id="6956"/>
    <lineage>
        <taxon>Eukaryota</taxon>
        <taxon>Metazoa</taxon>
        <taxon>Ecdysozoa</taxon>
        <taxon>Arthropoda</taxon>
        <taxon>Chelicerata</taxon>
        <taxon>Arachnida</taxon>
        <taxon>Acari</taxon>
        <taxon>Acariformes</taxon>
        <taxon>Sarcoptiformes</taxon>
        <taxon>Astigmata</taxon>
        <taxon>Psoroptidia</taxon>
        <taxon>Analgoidea</taxon>
        <taxon>Pyroglyphidae</taxon>
        <taxon>Dermatophagoidinae</taxon>
        <taxon>Dermatophagoides</taxon>
    </lineage>
</organism>
<protein>
    <submittedName>
        <fullName evidence="11">Homeobox protein Hox-C3a-like</fullName>
    </submittedName>
</protein>
<feature type="compositionally biased region" description="Polar residues" evidence="8">
    <location>
        <begin position="247"/>
        <end position="266"/>
    </location>
</feature>
<name>A0A6P6XV34_DERPT</name>
<dbReference type="InterPro" id="IPR001356">
    <property type="entry name" value="HD"/>
</dbReference>
<dbReference type="SUPFAM" id="SSF46689">
    <property type="entry name" value="Homeodomain-like"/>
    <property type="match status" value="1"/>
</dbReference>
<dbReference type="OrthoDB" id="6159439at2759"/>
<dbReference type="CDD" id="cd00086">
    <property type="entry name" value="homeodomain"/>
    <property type="match status" value="1"/>
</dbReference>
<feature type="compositionally biased region" description="Low complexity" evidence="8">
    <location>
        <begin position="267"/>
        <end position="278"/>
    </location>
</feature>
<dbReference type="InterPro" id="IPR009057">
    <property type="entry name" value="Homeodomain-like_sf"/>
</dbReference>
<feature type="domain" description="Homeobox" evidence="9">
    <location>
        <begin position="284"/>
        <end position="344"/>
    </location>
</feature>
<keyword evidence="4 6" id="KW-0539">Nucleus</keyword>
<comment type="subcellular location">
    <subcellularLocation>
        <location evidence="1 6 7">Nucleus</location>
    </subcellularLocation>
</comment>
<keyword evidence="10" id="KW-1185">Reference proteome</keyword>
<evidence type="ECO:0000256" key="7">
    <source>
        <dbReference type="RuleBase" id="RU000682"/>
    </source>
</evidence>
<proteinExistence type="inferred from homology"/>
<dbReference type="PRINTS" id="PR00024">
    <property type="entry name" value="HOMEOBOX"/>
</dbReference>
<keyword evidence="3 6" id="KW-0371">Homeobox</keyword>
<dbReference type="Proteomes" id="UP000515146">
    <property type="component" value="Unplaced"/>
</dbReference>
<dbReference type="PROSITE" id="PS00027">
    <property type="entry name" value="HOMEOBOX_1"/>
    <property type="match status" value="1"/>
</dbReference>
<keyword evidence="2 6" id="KW-0238">DNA-binding</keyword>
<dbReference type="PROSITE" id="PS50071">
    <property type="entry name" value="HOMEOBOX_2"/>
    <property type="match status" value="1"/>
</dbReference>
<dbReference type="InParanoid" id="A0A6P6XV34"/>
<accession>A0A6P6XV34</accession>
<evidence type="ECO:0000256" key="8">
    <source>
        <dbReference type="SAM" id="MobiDB-lite"/>
    </source>
</evidence>
<evidence type="ECO:0000256" key="2">
    <source>
        <dbReference type="ARBA" id="ARBA00023125"/>
    </source>
</evidence>
<dbReference type="GO" id="GO:0000981">
    <property type="term" value="F:DNA-binding transcription factor activity, RNA polymerase II-specific"/>
    <property type="evidence" value="ECO:0007669"/>
    <property type="project" value="InterPro"/>
</dbReference>
<dbReference type="GO" id="GO:0005634">
    <property type="term" value="C:nucleus"/>
    <property type="evidence" value="ECO:0007669"/>
    <property type="project" value="UniProtKB-SubCell"/>
</dbReference>
<evidence type="ECO:0000256" key="3">
    <source>
        <dbReference type="ARBA" id="ARBA00023155"/>
    </source>
</evidence>
<dbReference type="InterPro" id="IPR017970">
    <property type="entry name" value="Homeobox_CS"/>
</dbReference>
<dbReference type="AlphaFoldDB" id="A0A6P6XV34"/>
<feature type="DNA-binding region" description="Homeobox" evidence="6">
    <location>
        <begin position="286"/>
        <end position="345"/>
    </location>
</feature>
<evidence type="ECO:0000313" key="11">
    <source>
        <dbReference type="RefSeq" id="XP_027197150.1"/>
    </source>
</evidence>
<evidence type="ECO:0000256" key="5">
    <source>
        <dbReference type="ARBA" id="ARBA00038504"/>
    </source>
</evidence>
<dbReference type="RefSeq" id="XP_027197150.1">
    <property type="nucleotide sequence ID" value="XM_027341349.1"/>
</dbReference>
<reference evidence="11" key="1">
    <citation type="submission" date="2025-08" db="UniProtKB">
        <authorList>
            <consortium name="RefSeq"/>
        </authorList>
    </citation>
    <scope>IDENTIFICATION</scope>
    <source>
        <strain evidence="11">Airmid</strain>
    </source>
</reference>
<dbReference type="GO" id="GO:0043565">
    <property type="term" value="F:sequence-specific DNA binding"/>
    <property type="evidence" value="ECO:0007669"/>
    <property type="project" value="TreeGrafter"/>
</dbReference>
<dbReference type="Pfam" id="PF00046">
    <property type="entry name" value="Homeodomain"/>
    <property type="match status" value="1"/>
</dbReference>
<dbReference type="KEGG" id="dpte:113791558"/>
<feature type="compositionally biased region" description="Polar residues" evidence="8">
    <location>
        <begin position="57"/>
        <end position="72"/>
    </location>
</feature>
<evidence type="ECO:0000313" key="10">
    <source>
        <dbReference type="Proteomes" id="UP000515146"/>
    </source>
</evidence>
<evidence type="ECO:0000256" key="6">
    <source>
        <dbReference type="PROSITE-ProRule" id="PRU00108"/>
    </source>
</evidence>
<dbReference type="PANTHER" id="PTHR46808">
    <property type="entry name" value="H2.0-LIKE HOMEOBOX PROTEIN"/>
    <property type="match status" value="1"/>
</dbReference>
<dbReference type="InterPro" id="IPR052497">
    <property type="entry name" value="H2.0_Homeobox_TF"/>
</dbReference>